<evidence type="ECO:0000259" key="2">
    <source>
        <dbReference type="Pfam" id="PF13229"/>
    </source>
</evidence>
<dbReference type="SMART" id="SM00710">
    <property type="entry name" value="PbH1"/>
    <property type="match status" value="9"/>
</dbReference>
<feature type="domain" description="Right handed beta helix" evidence="2">
    <location>
        <begin position="250"/>
        <end position="415"/>
    </location>
</feature>
<dbReference type="OrthoDB" id="211073at2"/>
<feature type="compositionally biased region" description="Basic and acidic residues" evidence="1">
    <location>
        <begin position="34"/>
        <end position="46"/>
    </location>
</feature>
<comment type="caution">
    <text evidence="3">The sequence shown here is derived from an EMBL/GenBank/DDBJ whole genome shotgun (WGS) entry which is preliminary data.</text>
</comment>
<evidence type="ECO:0000256" key="1">
    <source>
        <dbReference type="SAM" id="MobiDB-lite"/>
    </source>
</evidence>
<reference evidence="4" key="1">
    <citation type="submission" date="2017-06" db="EMBL/GenBank/DDBJ databases">
        <title>Genome analysis of Fimbriiglobus ruber SP5, the first member of the order Planctomycetales with confirmed chitinolytic capability.</title>
        <authorList>
            <person name="Ravin N.V."/>
            <person name="Rakitin A.L."/>
            <person name="Ivanova A.A."/>
            <person name="Beletsky A.V."/>
            <person name="Kulichevskaya I.S."/>
            <person name="Mardanov A.V."/>
            <person name="Dedysh S.N."/>
        </authorList>
    </citation>
    <scope>NUCLEOTIDE SEQUENCE [LARGE SCALE GENOMIC DNA]</scope>
    <source>
        <strain evidence="4">SP5</strain>
    </source>
</reference>
<dbReference type="InterPro" id="IPR039448">
    <property type="entry name" value="Beta_helix"/>
</dbReference>
<dbReference type="PROSITE" id="PS51318">
    <property type="entry name" value="TAT"/>
    <property type="match status" value="1"/>
</dbReference>
<dbReference type="Pfam" id="PF13229">
    <property type="entry name" value="Beta_helix"/>
    <property type="match status" value="1"/>
</dbReference>
<name>A0A225DK05_9BACT</name>
<dbReference type="Gene3D" id="2.160.20.10">
    <property type="entry name" value="Single-stranded right-handed beta-helix, Pectin lyase-like"/>
    <property type="match status" value="1"/>
</dbReference>
<keyword evidence="4" id="KW-1185">Reference proteome</keyword>
<dbReference type="SUPFAM" id="SSF51126">
    <property type="entry name" value="Pectin lyase-like"/>
    <property type="match status" value="1"/>
</dbReference>
<accession>A0A225DK05</accession>
<proteinExistence type="predicted"/>
<dbReference type="InterPro" id="IPR006311">
    <property type="entry name" value="TAT_signal"/>
</dbReference>
<dbReference type="Proteomes" id="UP000214646">
    <property type="component" value="Unassembled WGS sequence"/>
</dbReference>
<organism evidence="3 4">
    <name type="scientific">Fimbriiglobus ruber</name>
    <dbReference type="NCBI Taxonomy" id="1908690"/>
    <lineage>
        <taxon>Bacteria</taxon>
        <taxon>Pseudomonadati</taxon>
        <taxon>Planctomycetota</taxon>
        <taxon>Planctomycetia</taxon>
        <taxon>Gemmatales</taxon>
        <taxon>Gemmataceae</taxon>
        <taxon>Fimbriiglobus</taxon>
    </lineage>
</organism>
<dbReference type="AlphaFoldDB" id="A0A225DK05"/>
<feature type="region of interest" description="Disordered" evidence="1">
    <location>
        <begin position="26"/>
        <end position="58"/>
    </location>
</feature>
<dbReference type="InterPro" id="IPR012334">
    <property type="entry name" value="Pectin_lyas_fold"/>
</dbReference>
<dbReference type="InterPro" id="IPR011050">
    <property type="entry name" value="Pectin_lyase_fold/virulence"/>
</dbReference>
<evidence type="ECO:0000313" key="4">
    <source>
        <dbReference type="Proteomes" id="UP000214646"/>
    </source>
</evidence>
<dbReference type="RefSeq" id="WP_088255039.1">
    <property type="nucleotide sequence ID" value="NZ_NIDE01000005.1"/>
</dbReference>
<gene>
    <name evidence="3" type="ORF">FRUB_03869</name>
</gene>
<protein>
    <recommendedName>
        <fullName evidence="2">Right handed beta helix domain-containing protein</fullName>
    </recommendedName>
</protein>
<dbReference type="InterPro" id="IPR006626">
    <property type="entry name" value="PbH1"/>
</dbReference>
<sequence length="457" mass="49006">MSDTDRSPVDRRRFLGTASASVAAISGQAAARAAETRPAETDHRPPVTDPRATSGDTRYAPKWDELFTLSVGTDSGDLRGRDEKVIQAAVDTVARMGGGTVRLLPGTFRLRNAVTLCPNLRLVGSGPDTVLVKEASAASPLAADSDWYDQEITLADGRGFKVGDGICLRAKNPHNSGATVIKRTLVARSGNRFKLDKGLRENLWQAGQPTAATLFPLLTGEFLSNVTIENLALDGNKANNLELDGNYAGCIFLQDCASIAIRGVTARDYHGDGISWQICHDVTVENCESRGHTGLGLHPGSGSQRPVIRGNKIAGCNIGLFFCWGVKYGLAEKNVIEDIRTAGISVGHRDTDNQILENVVRRSGQVGILFRPERGAGFTGDRNTIEANVVEDSGGDAAAAVDIQGTTANLVFRKNELRETRGPAKRVGFRLGKDTRDVALDGNTIEGFAVRVEDKRK</sequence>
<dbReference type="EMBL" id="NIDE01000005">
    <property type="protein sequence ID" value="OWK41791.1"/>
    <property type="molecule type" value="Genomic_DNA"/>
</dbReference>
<evidence type="ECO:0000313" key="3">
    <source>
        <dbReference type="EMBL" id="OWK41791.1"/>
    </source>
</evidence>